<evidence type="ECO:0000259" key="1">
    <source>
        <dbReference type="Pfam" id="PF03417"/>
    </source>
</evidence>
<dbReference type="PANTHER" id="PTHR34180:SF1">
    <property type="entry name" value="BETA-ALANYL-DOPAMINE_CARCININE HYDROLASE"/>
    <property type="match status" value="1"/>
</dbReference>
<keyword evidence="3" id="KW-1185">Reference proteome</keyword>
<dbReference type="OrthoDB" id="8617387at2"/>
<keyword evidence="2" id="KW-0808">Transferase</keyword>
<reference evidence="2 3" key="1">
    <citation type="submission" date="2017-03" db="EMBL/GenBank/DDBJ databases">
        <authorList>
            <person name="Afonso C.L."/>
            <person name="Miller P.J."/>
            <person name="Scott M.A."/>
            <person name="Spackman E."/>
            <person name="Goraichik I."/>
            <person name="Dimitrov K.M."/>
            <person name="Suarez D.L."/>
            <person name="Swayne D.E."/>
        </authorList>
    </citation>
    <scope>NUCLEOTIDE SEQUENCE [LARGE SCALE GENOMIC DNA]</scope>
    <source>
        <strain evidence="2 3">CECT 8625</strain>
    </source>
</reference>
<dbReference type="InterPro" id="IPR047794">
    <property type="entry name" value="C45_proenzyme-like"/>
</dbReference>
<evidence type="ECO:0000313" key="3">
    <source>
        <dbReference type="Proteomes" id="UP000193570"/>
    </source>
</evidence>
<organism evidence="2 3">
    <name type="scientific">Roseivivax jejudonensis</name>
    <dbReference type="NCBI Taxonomy" id="1529041"/>
    <lineage>
        <taxon>Bacteria</taxon>
        <taxon>Pseudomonadati</taxon>
        <taxon>Pseudomonadota</taxon>
        <taxon>Alphaproteobacteria</taxon>
        <taxon>Rhodobacterales</taxon>
        <taxon>Roseobacteraceae</taxon>
        <taxon>Roseivivax</taxon>
    </lineage>
</organism>
<dbReference type="Pfam" id="PF03417">
    <property type="entry name" value="AAT"/>
    <property type="match status" value="1"/>
</dbReference>
<protein>
    <submittedName>
        <fullName evidence="2">Acyl-coenzyme A:6-aminopenicillanic acid acyl-transferase</fullName>
    </submittedName>
</protein>
<dbReference type="RefSeq" id="WP_085793047.1">
    <property type="nucleotide sequence ID" value="NZ_FWFK01000006.1"/>
</dbReference>
<dbReference type="InterPro" id="IPR005079">
    <property type="entry name" value="Peptidase_C45_hydrolase"/>
</dbReference>
<feature type="domain" description="Peptidase C45 hydrolase" evidence="1">
    <location>
        <begin position="102"/>
        <end position="303"/>
    </location>
</feature>
<dbReference type="PANTHER" id="PTHR34180">
    <property type="entry name" value="PEPTIDASE C45"/>
    <property type="match status" value="1"/>
</dbReference>
<dbReference type="Gene3D" id="3.60.60.10">
    <property type="entry name" value="Penicillin V Acylase, Chain A"/>
    <property type="match status" value="1"/>
</dbReference>
<proteinExistence type="predicted"/>
<dbReference type="EMBL" id="FWFK01000006">
    <property type="protein sequence ID" value="SLN65824.1"/>
    <property type="molecule type" value="Genomic_DNA"/>
</dbReference>
<gene>
    <name evidence="2" type="ORF">ROJ8625_03367</name>
</gene>
<dbReference type="InterPro" id="IPR047801">
    <property type="entry name" value="Peptidase_C45"/>
</dbReference>
<dbReference type="InterPro" id="IPR029055">
    <property type="entry name" value="Ntn_hydrolases_N"/>
</dbReference>
<dbReference type="GO" id="GO:0016740">
    <property type="term" value="F:transferase activity"/>
    <property type="evidence" value="ECO:0007669"/>
    <property type="project" value="UniProtKB-KW"/>
</dbReference>
<evidence type="ECO:0000313" key="2">
    <source>
        <dbReference type="EMBL" id="SLN65824.1"/>
    </source>
</evidence>
<dbReference type="SUPFAM" id="SSF56235">
    <property type="entry name" value="N-terminal nucleophile aminohydrolases (Ntn hydrolases)"/>
    <property type="match status" value="1"/>
</dbReference>
<sequence>MTADMTFTAVAEARPGPKWCARWTLSWPAYRAWFEARGGREGPDRAECVAALARYMPELVPVHRRLAMLAGGDDLAARFLSTWCPPPYLGGCSVAAIPSDGAATLVRNYDLSPDLNEGLLLRTEWTGTPVMGMTEFLWGLSDGINAHGLSVALAFGGTHATGRGFGICTILRYVLETCRSVAEARAVLARVPSHMDYNLVLADAAGETASVEMHAGGGCTARAPSIATNHQLSAPLPDKASFTRTVERRACLSRLVSGAGPLEDKLGAFLAPPLYQTDFAGGFGTLFTAVYAPREARMRLLWPDAEMCQNLSDFKETTRHVQLAPAPRDASGAETSAPGFAELLRHVPPRNRPAARNWLDRAERGQIDWVAFGMLFAA</sequence>
<accession>A0A1X6ZZ25</accession>
<name>A0A1X6ZZ25_9RHOB</name>
<dbReference type="NCBIfam" id="NF040521">
    <property type="entry name" value="C45_proenzyme"/>
    <property type="match status" value="1"/>
</dbReference>
<dbReference type="AlphaFoldDB" id="A0A1X6ZZ25"/>
<dbReference type="Proteomes" id="UP000193570">
    <property type="component" value="Unassembled WGS sequence"/>
</dbReference>